<gene>
    <name evidence="7" type="ORF">RSOLAG22IIIB_11931</name>
</gene>
<evidence type="ECO:0000313" key="7">
    <source>
        <dbReference type="EMBL" id="CUA75702.1"/>
    </source>
</evidence>
<reference evidence="7 8" key="1">
    <citation type="submission" date="2015-07" db="EMBL/GenBank/DDBJ databases">
        <authorList>
            <person name="Noorani M."/>
        </authorList>
    </citation>
    <scope>NUCLEOTIDE SEQUENCE [LARGE SCALE GENOMIC DNA]</scope>
    <source>
        <strain evidence="7">BBA 69670</strain>
    </source>
</reference>
<evidence type="ECO:0000256" key="1">
    <source>
        <dbReference type="ARBA" id="ARBA00009865"/>
    </source>
</evidence>
<sequence>MPSLEYPVTRRYPWRWTTLTVCFCAGFVLVALGLFNFTAVGYNTQPSYHDEFKTSNGVEWKNKLNVKYTQGSSIKCDPSNIALGGTYRTNNAIFALNVESLRDPITSAPLGSANYSGDVLDDCQVNRIYMMAEYASHQVTYRAQVACRSPGLFVNFTVDSVATIRSGVPNGIVNVDTLGRIDNEQSRPEAVATSVLYALGLDVLASVFFSAPTVPSSSSVNNGTATSLWAEWDPLASNRDLPIVLSGLASADGAYLQSKNASAFDSQGVSPIARAAMRNFAIALHSAILVDVGSTVNLNMDTNILTSLSALQSRIQTNELLGTFMTQTVGSANGLNFSIPAAPLLLEDPKQFRLPIAARQVGDDKPARLVQRYLCHSLVLKPPAPLIVDVMVATMSMFMVGWGIAQIVLMYVAKEHSTNGNYCSCPVCNTYTHARVPVTPGSPNEPGVFSLTANPEPSPAPETTLEPSSPLPTSEPPTSITPAPDSSTTPTTIPFPTPSSAAPPSGGGATCVQRCLAQSASSVGCTSGADLACLCNRQVVSFYPISMRSHAPPPRHFSQTYLSVARTCFANSACDESASQAAVQDYGSACGATTTSVESSVGPSTRPGATVTPTPTSRTRTALTTQTIAFTSGAVISISRGVSSTVTSGFTTVRTGQAGDFGTGGGAAPTSGSDGGSVNNGALGLGHLTSAGMMMGLGLVGVLILHDERDAGGVDIMRLFHAITLFSFYSLTAYAFTNPLKPRDGSDPFMVYSNGYYYLTTTTWSNLQITRATSMAGLKTATPKIVWSDTTPSRCCHVWAPEIHWMAGESSWFIYYSAGVSGNYDGQRLHALKGSSSDIWESTWSYAGPVPIPDRDVWTIDTTVLFHSTGPYLVFSSFDGDYQCLWISKMNSATSVGSAVKLSCPTNDWEQIVAKVNEGPAGLYHDGRTWIVFSASSCSGTGYSLGSIELTGSDPLSLSSWTKNNTGPIFQAANDNYAPGHNGFFTAPSGNIYNVYHASPTSAVTCGGNRRTMVQAVGWNSDGTPNLGVPRPLSEEIPEPA</sequence>
<dbReference type="EMBL" id="CYGV01001593">
    <property type="protein sequence ID" value="CUA75702.1"/>
    <property type="molecule type" value="Genomic_DNA"/>
</dbReference>
<dbReference type="InterPro" id="IPR023296">
    <property type="entry name" value="Glyco_hydro_beta-prop_sf"/>
</dbReference>
<dbReference type="Gene3D" id="2.115.10.20">
    <property type="entry name" value="Glycosyl hydrolase domain, family 43"/>
    <property type="match status" value="1"/>
</dbReference>
<evidence type="ECO:0008006" key="9">
    <source>
        <dbReference type="Google" id="ProtNLM"/>
    </source>
</evidence>
<organism evidence="7 8">
    <name type="scientific">Rhizoctonia solani</name>
    <dbReference type="NCBI Taxonomy" id="456999"/>
    <lineage>
        <taxon>Eukaryota</taxon>
        <taxon>Fungi</taxon>
        <taxon>Dikarya</taxon>
        <taxon>Basidiomycota</taxon>
        <taxon>Agaricomycotina</taxon>
        <taxon>Agaricomycetes</taxon>
        <taxon>Cantharellales</taxon>
        <taxon>Ceratobasidiaceae</taxon>
        <taxon>Rhizoctonia</taxon>
    </lineage>
</organism>
<dbReference type="AlphaFoldDB" id="A0A0K6GAP5"/>
<accession>A0A0K6GAP5</accession>
<proteinExistence type="inferred from homology"/>
<dbReference type="Pfam" id="PF04616">
    <property type="entry name" value="Glyco_hydro_43"/>
    <property type="match status" value="1"/>
</dbReference>
<feature type="region of interest" description="Disordered" evidence="5">
    <location>
        <begin position="1018"/>
        <end position="1041"/>
    </location>
</feature>
<evidence type="ECO:0000256" key="3">
    <source>
        <dbReference type="ARBA" id="ARBA00022801"/>
    </source>
</evidence>
<dbReference type="InterPro" id="IPR006710">
    <property type="entry name" value="Glyco_hydro_43"/>
</dbReference>
<keyword evidence="6" id="KW-0812">Transmembrane</keyword>
<feature type="compositionally biased region" description="Polar residues" evidence="5">
    <location>
        <begin position="594"/>
        <end position="603"/>
    </location>
</feature>
<feature type="transmembrane region" description="Helical" evidence="6">
    <location>
        <begin position="717"/>
        <end position="736"/>
    </location>
</feature>
<evidence type="ECO:0000256" key="4">
    <source>
        <dbReference type="ARBA" id="ARBA00023295"/>
    </source>
</evidence>
<keyword evidence="3" id="KW-0378">Hydrolase</keyword>
<dbReference type="PANTHER" id="PTHR43817">
    <property type="entry name" value="GLYCOSYL HYDROLASE"/>
    <property type="match status" value="1"/>
</dbReference>
<evidence type="ECO:0000256" key="6">
    <source>
        <dbReference type="SAM" id="Phobius"/>
    </source>
</evidence>
<feature type="region of interest" description="Disordered" evidence="5">
    <location>
        <begin position="442"/>
        <end position="503"/>
    </location>
</feature>
<evidence type="ECO:0000313" key="8">
    <source>
        <dbReference type="Proteomes" id="UP000044841"/>
    </source>
</evidence>
<feature type="region of interest" description="Disordered" evidence="5">
    <location>
        <begin position="594"/>
        <end position="618"/>
    </location>
</feature>
<keyword evidence="2" id="KW-0732">Signal</keyword>
<feature type="transmembrane region" description="Helical" evidence="6">
    <location>
        <begin position="386"/>
        <end position="413"/>
    </location>
</feature>
<protein>
    <recommendedName>
        <fullName evidence="9">Extracellular exo-alpha-(1-&gt;5)-L-arabinofuranosidase</fullName>
    </recommendedName>
</protein>
<keyword evidence="4" id="KW-0326">Glycosidase</keyword>
<evidence type="ECO:0000256" key="2">
    <source>
        <dbReference type="ARBA" id="ARBA00022729"/>
    </source>
</evidence>
<feature type="transmembrane region" description="Helical" evidence="6">
    <location>
        <begin position="685"/>
        <end position="705"/>
    </location>
</feature>
<dbReference type="GO" id="GO:0005975">
    <property type="term" value="P:carbohydrate metabolic process"/>
    <property type="evidence" value="ECO:0007669"/>
    <property type="project" value="InterPro"/>
</dbReference>
<keyword evidence="6" id="KW-0472">Membrane</keyword>
<dbReference type="Proteomes" id="UP000044841">
    <property type="component" value="Unassembled WGS sequence"/>
</dbReference>
<evidence type="ECO:0000256" key="5">
    <source>
        <dbReference type="SAM" id="MobiDB-lite"/>
    </source>
</evidence>
<name>A0A0K6GAP5_9AGAM</name>
<keyword evidence="8" id="KW-1185">Reference proteome</keyword>
<feature type="transmembrane region" description="Helical" evidence="6">
    <location>
        <begin position="12"/>
        <end position="35"/>
    </location>
</feature>
<dbReference type="CDD" id="cd18820">
    <property type="entry name" value="GH43_LbAraf43-like"/>
    <property type="match status" value="1"/>
</dbReference>
<dbReference type="GO" id="GO:0004553">
    <property type="term" value="F:hydrolase activity, hydrolyzing O-glycosyl compounds"/>
    <property type="evidence" value="ECO:0007669"/>
    <property type="project" value="InterPro"/>
</dbReference>
<feature type="compositionally biased region" description="Low complexity" evidence="5">
    <location>
        <begin position="476"/>
        <end position="503"/>
    </location>
</feature>
<dbReference type="SUPFAM" id="SSF75005">
    <property type="entry name" value="Arabinanase/levansucrase/invertase"/>
    <property type="match status" value="1"/>
</dbReference>
<dbReference type="PANTHER" id="PTHR43817:SF1">
    <property type="entry name" value="HYDROLASE, FAMILY 43, PUTATIVE (AFU_ORTHOLOGUE AFUA_3G01660)-RELATED"/>
    <property type="match status" value="1"/>
</dbReference>
<comment type="similarity">
    <text evidence="1">Belongs to the glycosyl hydrolase 43 family.</text>
</comment>
<keyword evidence="6" id="KW-1133">Transmembrane helix</keyword>